<evidence type="ECO:0000256" key="2">
    <source>
        <dbReference type="ARBA" id="ARBA00022801"/>
    </source>
</evidence>
<dbReference type="SMART" id="SM00490">
    <property type="entry name" value="HELICc"/>
    <property type="match status" value="1"/>
</dbReference>
<dbReference type="Pfam" id="PF00271">
    <property type="entry name" value="Helicase_C"/>
    <property type="match status" value="1"/>
</dbReference>
<dbReference type="AlphaFoldDB" id="A0A562BD75"/>
<dbReference type="GO" id="GO:0004386">
    <property type="term" value="F:helicase activity"/>
    <property type="evidence" value="ECO:0007669"/>
    <property type="project" value="UniProtKB-KW"/>
</dbReference>
<organism evidence="7 8">
    <name type="scientific">Cupriavidus gilardii J11</name>
    <dbReference type="NCBI Taxonomy" id="936133"/>
    <lineage>
        <taxon>Bacteria</taxon>
        <taxon>Pseudomonadati</taxon>
        <taxon>Pseudomonadota</taxon>
        <taxon>Betaproteobacteria</taxon>
        <taxon>Burkholderiales</taxon>
        <taxon>Burkholderiaceae</taxon>
        <taxon>Cupriavidus</taxon>
    </lineage>
</organism>
<gene>
    <name evidence="7" type="ORF">L602_003200000560</name>
</gene>
<dbReference type="OrthoDB" id="9814088at2"/>
<dbReference type="CDD" id="cd18011">
    <property type="entry name" value="DEXDc_RapA"/>
    <property type="match status" value="1"/>
</dbReference>
<evidence type="ECO:0000313" key="8">
    <source>
        <dbReference type="Proteomes" id="UP000318141"/>
    </source>
</evidence>
<feature type="domain" description="Helicase C-terminal" evidence="6">
    <location>
        <begin position="497"/>
        <end position="657"/>
    </location>
</feature>
<dbReference type="InterPro" id="IPR014001">
    <property type="entry name" value="Helicase_ATP-bd"/>
</dbReference>
<keyword evidence="4" id="KW-0067">ATP-binding</keyword>
<dbReference type="EMBL" id="VLJN01000026">
    <property type="protein sequence ID" value="TWG83123.1"/>
    <property type="molecule type" value="Genomic_DNA"/>
</dbReference>
<dbReference type="PROSITE" id="PS51192">
    <property type="entry name" value="HELICASE_ATP_BIND_1"/>
    <property type="match status" value="1"/>
</dbReference>
<dbReference type="Proteomes" id="UP000318141">
    <property type="component" value="Unassembled WGS sequence"/>
</dbReference>
<name>A0A562BD75_9BURK</name>
<evidence type="ECO:0000313" key="7">
    <source>
        <dbReference type="EMBL" id="TWG83123.1"/>
    </source>
</evidence>
<evidence type="ECO:0000256" key="1">
    <source>
        <dbReference type="ARBA" id="ARBA00022741"/>
    </source>
</evidence>
<keyword evidence="8" id="KW-1185">Reference proteome</keyword>
<dbReference type="InterPro" id="IPR038718">
    <property type="entry name" value="SNF2-like_sf"/>
</dbReference>
<accession>A0A562BD75</accession>
<feature type="domain" description="Helicase ATP-binding" evidence="5">
    <location>
        <begin position="116"/>
        <end position="288"/>
    </location>
</feature>
<dbReference type="GO" id="GO:0016787">
    <property type="term" value="F:hydrolase activity"/>
    <property type="evidence" value="ECO:0007669"/>
    <property type="project" value="UniProtKB-KW"/>
</dbReference>
<reference evidence="7 8" key="1">
    <citation type="submission" date="2019-07" db="EMBL/GenBank/DDBJ databases">
        <title>Genome sequencing of lignin-degrading bacterial isolates.</title>
        <authorList>
            <person name="Gladden J."/>
        </authorList>
    </citation>
    <scope>NUCLEOTIDE SEQUENCE [LARGE SCALE GENOMIC DNA]</scope>
    <source>
        <strain evidence="7 8">J11</strain>
    </source>
</reference>
<dbReference type="InterPro" id="IPR057342">
    <property type="entry name" value="DEXDc_RapA"/>
</dbReference>
<dbReference type="Pfam" id="PF13020">
    <property type="entry name" value="NOV_C"/>
    <property type="match status" value="1"/>
</dbReference>
<dbReference type="Gene3D" id="3.40.50.300">
    <property type="entry name" value="P-loop containing nucleotide triphosphate hydrolases"/>
    <property type="match status" value="1"/>
</dbReference>
<evidence type="ECO:0000259" key="6">
    <source>
        <dbReference type="PROSITE" id="PS51194"/>
    </source>
</evidence>
<dbReference type="GO" id="GO:0003677">
    <property type="term" value="F:DNA binding"/>
    <property type="evidence" value="ECO:0007669"/>
    <property type="project" value="InterPro"/>
</dbReference>
<dbReference type="InterPro" id="IPR027417">
    <property type="entry name" value="P-loop_NTPase"/>
</dbReference>
<dbReference type="PROSITE" id="PS51194">
    <property type="entry name" value="HELICASE_CTER"/>
    <property type="match status" value="1"/>
</dbReference>
<dbReference type="InterPro" id="IPR024975">
    <property type="entry name" value="NOV_C"/>
</dbReference>
<evidence type="ECO:0000256" key="3">
    <source>
        <dbReference type="ARBA" id="ARBA00022806"/>
    </source>
</evidence>
<dbReference type="PANTHER" id="PTHR10799">
    <property type="entry name" value="SNF2/RAD54 HELICASE FAMILY"/>
    <property type="match status" value="1"/>
</dbReference>
<dbReference type="InterPro" id="IPR006935">
    <property type="entry name" value="Helicase/UvrB_N"/>
</dbReference>
<dbReference type="Pfam" id="PF04851">
    <property type="entry name" value="ResIII"/>
    <property type="match status" value="1"/>
</dbReference>
<dbReference type="Gene3D" id="3.40.50.10810">
    <property type="entry name" value="Tandem AAA-ATPase domain"/>
    <property type="match status" value="1"/>
</dbReference>
<protein>
    <submittedName>
        <fullName evidence="7">Superfamily II DNA/RNA helicases, SNF2 family</fullName>
    </submittedName>
</protein>
<proteinExistence type="predicted"/>
<dbReference type="SMART" id="SM00487">
    <property type="entry name" value="DEXDc"/>
    <property type="match status" value="1"/>
</dbReference>
<dbReference type="InterPro" id="IPR049730">
    <property type="entry name" value="SNF2/RAD54-like_C"/>
</dbReference>
<keyword evidence="2" id="KW-0378">Hydrolase</keyword>
<keyword evidence="1" id="KW-0547">Nucleotide-binding</keyword>
<evidence type="ECO:0000256" key="4">
    <source>
        <dbReference type="ARBA" id="ARBA00022840"/>
    </source>
</evidence>
<evidence type="ECO:0000259" key="5">
    <source>
        <dbReference type="PROSITE" id="PS51192"/>
    </source>
</evidence>
<comment type="caution">
    <text evidence="7">The sequence shown here is derived from an EMBL/GenBank/DDBJ whole genome shotgun (WGS) entry which is preliminary data.</text>
</comment>
<dbReference type="SUPFAM" id="SSF52540">
    <property type="entry name" value="P-loop containing nucleoside triphosphate hydrolases"/>
    <property type="match status" value="2"/>
</dbReference>
<dbReference type="GO" id="GO:0005524">
    <property type="term" value="F:ATP binding"/>
    <property type="evidence" value="ECO:0007669"/>
    <property type="project" value="InterPro"/>
</dbReference>
<keyword evidence="3 7" id="KW-0347">Helicase</keyword>
<dbReference type="CDD" id="cd18793">
    <property type="entry name" value="SF2_C_SNF"/>
    <property type="match status" value="1"/>
</dbReference>
<dbReference type="InterPro" id="IPR001650">
    <property type="entry name" value="Helicase_C-like"/>
</dbReference>
<sequence length="1184" mass="133293">MLKLEQIQKNAAISGLEPGQVVRIVTTEPVGDNALTVYYKTADGTLRERMLFRTDEANLSLAEAGRPWAFDAPGEEFKLAAEAYRINLAHLFDPMMAVHTSNVEPLPHQITAVYESMLPRQPLRYVLADDPGAGKTIMAGLFIRELLMRADAKRVLIVAPGSLVEQWQDEMFEKFGLSFTLFSREQVEQSRSGNPFDDIDLLVARVDQLARAEDLQEKLMLTQWDLVVVDEAHKLSASYFGNKVNKTKRFLLGETLGSITRHFLLMTATPHNGKEEDFQLFMSLLDADRFYGKFRDGAHKVDVADLMRRMVKEDLLKFDGTPLFPERRAYTVNYKLSDPEAALYAAVTEYVKTEFAKADQLADGGRKGTVGFALTALQRRLASSPEAIYQSLKRRRNKLKRRVEDEKLRQRGQSLAETVAPLNAGANSAGNGSPEDIWDSADDLSPEAYEDFEEAIVDQATAAQTIQELEAEIIILEGLEEQARQVVHSGQDRKWDELSRLLQDTPEMHDDAGRQRKLIIFTEHRDTLNYLAVKIRGLIGSEEAVVMIHGGVKREERRKVQELFRNDPAARVLIATDAAGEGVNLQNANLMVNYDLPWNPNRLEQRFGRIHRIGQTEVCHLWNMVASETREGDVFQRLFEKLEVERAALGGRVFDILGEVFEEKSLKDLLIEAIRYGADPEVRARLLKKVEGALDTNHLENIIKRNALCEEVMDEKRLFAVKEEMEKAEARKLQPFFIRAFFNQAFAALGGELRPREQGRYEITNVPAIIRERDRQITGRDRRNADPVLRRYERVCFEKQYVRLTDRVGAPMASLLHPGHPLMQSVTDIVLEQHRNKLKQGAVLVDPSDLGLAPKVMFIIDHSVKEGADPSRVASRRMQFVEIDASGQTVNAGWAPHLDLEPLAAGDMALIQDVLASPWIAKDLEHAALAHAGSHLVPEHFDEVRSRREKSVDKTLAAVHERLVKEINFWSDRYIKLQDDLAAGKDVRLTLENVRRTIDDLTVRRQSREKELLAMRHVVSATPVVLGGALVVPAGLLMQRKGQTGWTADADARARVEQIAMRAVMEAERALGHDVIDVSAQKCGWDVTSQPKPVDGRLTTTRHIEVKGRAKGQSTITVTRNEILYGLNQADKFILAIVLVDGNKHEGPFYVRQPFTQEPDWAETSKNLDLGQLLAKAVAPGASL</sequence>